<dbReference type="GO" id="GO:0051539">
    <property type="term" value="F:4 iron, 4 sulfur cluster binding"/>
    <property type="evidence" value="ECO:0007669"/>
    <property type="project" value="UniProtKB-KW"/>
</dbReference>
<evidence type="ECO:0000256" key="5">
    <source>
        <dbReference type="ARBA" id="ARBA00022723"/>
    </source>
</evidence>
<proteinExistence type="predicted"/>
<protein>
    <recommendedName>
        <fullName evidence="3">Ferredoxin</fullName>
    </recommendedName>
</protein>
<evidence type="ECO:0000313" key="9">
    <source>
        <dbReference type="EMBL" id="KIS23351.1"/>
    </source>
</evidence>
<evidence type="ECO:0000256" key="6">
    <source>
        <dbReference type="ARBA" id="ARBA00023004"/>
    </source>
</evidence>
<evidence type="ECO:0000256" key="3">
    <source>
        <dbReference type="ARBA" id="ARBA00013529"/>
    </source>
</evidence>
<dbReference type="Proteomes" id="UP000032250">
    <property type="component" value="Unassembled WGS sequence"/>
</dbReference>
<dbReference type="RefSeq" id="WP_003486793.1">
    <property type="nucleotide sequence ID" value="NZ_JXSU01000007.1"/>
</dbReference>
<dbReference type="PANTHER" id="PTHR24960:SF79">
    <property type="entry name" value="PHOTOSYSTEM I IRON-SULFUR CENTER"/>
    <property type="match status" value="1"/>
</dbReference>
<dbReference type="Pfam" id="PF12838">
    <property type="entry name" value="Fer4_7"/>
    <property type="match status" value="1"/>
</dbReference>
<evidence type="ECO:0000256" key="4">
    <source>
        <dbReference type="ARBA" id="ARBA00022485"/>
    </source>
</evidence>
<reference evidence="9 10" key="1">
    <citation type="submission" date="2014-06" db="EMBL/GenBank/DDBJ databases">
        <title>Genome characterization of distinct group I Clostridium botulinum lineages.</title>
        <authorList>
            <person name="Giordani F."/>
            <person name="Anselmo A."/>
            <person name="Fillo S."/>
            <person name="Palozzi A.M."/>
            <person name="Fortunato A."/>
            <person name="Gentile B."/>
            <person name="Ciammaruconi A."/>
            <person name="Anniballi F."/>
            <person name="De Medici D."/>
            <person name="Lista F."/>
        </authorList>
    </citation>
    <scope>NUCLEOTIDE SEQUENCE [LARGE SCALE GENOMIC DNA]</scope>
    <source>
        <strain evidence="9 10">B2 450</strain>
    </source>
</reference>
<evidence type="ECO:0000313" key="10">
    <source>
        <dbReference type="Proteomes" id="UP000032250"/>
    </source>
</evidence>
<dbReference type="InterPro" id="IPR013283">
    <property type="entry name" value="RLI1"/>
</dbReference>
<dbReference type="InterPro" id="IPR017900">
    <property type="entry name" value="4Fe4S_Fe_S_CS"/>
</dbReference>
<dbReference type="InterPro" id="IPR017896">
    <property type="entry name" value="4Fe4S_Fe-S-bd"/>
</dbReference>
<dbReference type="PROSITE" id="PS00198">
    <property type="entry name" value="4FE4S_FER_1"/>
    <property type="match status" value="1"/>
</dbReference>
<dbReference type="PRINTS" id="PR01868">
    <property type="entry name" value="ABCEFAMILY"/>
</dbReference>
<keyword evidence="4" id="KW-0004">4Fe-4S</keyword>
<dbReference type="OrthoDB" id="5422255at2"/>
<evidence type="ECO:0000259" key="8">
    <source>
        <dbReference type="PROSITE" id="PS51379"/>
    </source>
</evidence>
<gene>
    <name evidence="9" type="ORF">N495_07035</name>
</gene>
<dbReference type="Gene3D" id="3.30.70.20">
    <property type="match status" value="2"/>
</dbReference>
<keyword evidence="6" id="KW-0408">Iron</keyword>
<feature type="domain" description="4Fe-4S ferredoxin-type" evidence="8">
    <location>
        <begin position="285"/>
        <end position="314"/>
    </location>
</feature>
<dbReference type="AlphaFoldDB" id="A0A0D1BWY5"/>
<evidence type="ECO:0000256" key="1">
    <source>
        <dbReference type="ARBA" id="ARBA00001966"/>
    </source>
</evidence>
<keyword evidence="5" id="KW-0479">Metal-binding</keyword>
<dbReference type="PROSITE" id="PS51379">
    <property type="entry name" value="4FE4S_FER_2"/>
    <property type="match status" value="2"/>
</dbReference>
<dbReference type="EMBL" id="JXSU01000007">
    <property type="protein sequence ID" value="KIS23351.1"/>
    <property type="molecule type" value="Genomic_DNA"/>
</dbReference>
<feature type="domain" description="4Fe-4S ferredoxin-type" evidence="8">
    <location>
        <begin position="322"/>
        <end position="351"/>
    </location>
</feature>
<evidence type="ECO:0000256" key="2">
    <source>
        <dbReference type="ARBA" id="ARBA00003532"/>
    </source>
</evidence>
<keyword evidence="7" id="KW-0411">Iron-sulfur</keyword>
<dbReference type="GO" id="GO:0046872">
    <property type="term" value="F:metal ion binding"/>
    <property type="evidence" value="ECO:0007669"/>
    <property type="project" value="UniProtKB-KW"/>
</dbReference>
<comment type="cofactor">
    <cofactor evidence="1">
        <name>[4Fe-4S] cluster</name>
        <dbReference type="ChEBI" id="CHEBI:49883"/>
    </cofactor>
</comment>
<evidence type="ECO:0000256" key="7">
    <source>
        <dbReference type="ARBA" id="ARBA00023014"/>
    </source>
</evidence>
<comment type="caution">
    <text evidence="9">The sequence shown here is derived from an EMBL/GenBank/DDBJ whole genome shotgun (WGS) entry which is preliminary data.</text>
</comment>
<dbReference type="InterPro" id="IPR050157">
    <property type="entry name" value="PSI_iron-sulfur_center"/>
</dbReference>
<accession>A0A0D1BWY5</accession>
<sequence length="425" mass="47542">MSHIVGKDAYKSLEERLNSFPQGAPPSETLYKILSMMFTKEEAAMVAKLPIKSFNIKTASKLWGVSEVKAANILQALASKALILDLECESDGEQKYMMAPPMAGFFEFALMRVGTHLDQKVLSELFHQYLNVEDDFSKELFWGTETKLGRAFVQERVLNDENSINILDYEKASYIIKNAKHIGVSSCYCRHKAHHLGDDCYAPMETCMSFSTTAYTLIKHNYARKIDASEALDILNMCYDYNLVQCGENVQKQPNFICNCCKCHCEAFVSAKKFGFLVPVNTTSYLPNINKDRCVGCGKCTKVCPMEAIKLKETSLENHNSKIAELSEDLCLGCGVCVKNCKTNAIKLVRRKENVITPVTTVHRAVLSAIEKGQLQNLIFDNNAHLSHKAMAAILGSILKLPPLKRAMASKQMKSVYLAKLLENT</sequence>
<dbReference type="PANTHER" id="PTHR24960">
    <property type="entry name" value="PHOTOSYSTEM I IRON-SULFUR CENTER-RELATED"/>
    <property type="match status" value="1"/>
</dbReference>
<dbReference type="PATRIC" id="fig|1379739.3.peg.1744"/>
<name>A0A0D1BWY5_CLOBO</name>
<organism evidence="9 10">
    <name type="scientific">Clostridium botulinum B2 450</name>
    <dbReference type="NCBI Taxonomy" id="1379739"/>
    <lineage>
        <taxon>Bacteria</taxon>
        <taxon>Bacillati</taxon>
        <taxon>Bacillota</taxon>
        <taxon>Clostridia</taxon>
        <taxon>Eubacteriales</taxon>
        <taxon>Clostridiaceae</taxon>
        <taxon>Clostridium</taxon>
    </lineage>
</organism>
<dbReference type="SUPFAM" id="SSF54862">
    <property type="entry name" value="4Fe-4S ferredoxins"/>
    <property type="match status" value="1"/>
</dbReference>
<dbReference type="HOGENOM" id="CLU_043380_1_0_9"/>
<comment type="function">
    <text evidence="2">Ferredoxins are iron-sulfur proteins that transfer electrons in a wide variety of metabolic reactions.</text>
</comment>